<keyword evidence="2" id="KW-1185">Reference proteome</keyword>
<dbReference type="AlphaFoldDB" id="A0A1M6K3E6"/>
<dbReference type="InterPro" id="IPR009951">
    <property type="entry name" value="Host-nuc_inhib_Gam"/>
</dbReference>
<evidence type="ECO:0000313" key="2">
    <source>
        <dbReference type="Proteomes" id="UP000184310"/>
    </source>
</evidence>
<dbReference type="OrthoDB" id="1908548at2"/>
<accession>A0A1M6K3E6</accession>
<name>A0A1M6K3E6_9CLOT</name>
<dbReference type="Pfam" id="PF07352">
    <property type="entry name" value="Phage_Mu_Gam"/>
    <property type="match status" value="1"/>
</dbReference>
<dbReference type="SUPFAM" id="SSF161266">
    <property type="entry name" value="Gam-like"/>
    <property type="match status" value="1"/>
</dbReference>
<protein>
    <submittedName>
        <fullName evidence="1">Bacteriophage Mu Gam like protein</fullName>
    </submittedName>
</protein>
<dbReference type="GO" id="GO:0003690">
    <property type="term" value="F:double-stranded DNA binding"/>
    <property type="evidence" value="ECO:0007669"/>
    <property type="project" value="InterPro"/>
</dbReference>
<dbReference type="RefSeq" id="WP_072986868.1">
    <property type="nucleotide sequence ID" value="NZ_FQZB01000009.1"/>
</dbReference>
<dbReference type="EMBL" id="FQZB01000009">
    <property type="protein sequence ID" value="SHJ53456.1"/>
    <property type="molecule type" value="Genomic_DNA"/>
</dbReference>
<proteinExistence type="predicted"/>
<organism evidence="1 2">
    <name type="scientific">Clostridium cavendishii DSM 21758</name>
    <dbReference type="NCBI Taxonomy" id="1121302"/>
    <lineage>
        <taxon>Bacteria</taxon>
        <taxon>Bacillati</taxon>
        <taxon>Bacillota</taxon>
        <taxon>Clostridia</taxon>
        <taxon>Eubacteriales</taxon>
        <taxon>Clostridiaceae</taxon>
        <taxon>Clostridium</taxon>
    </lineage>
</organism>
<reference evidence="1 2" key="1">
    <citation type="submission" date="2016-11" db="EMBL/GenBank/DDBJ databases">
        <authorList>
            <person name="Jaros S."/>
            <person name="Januszkiewicz K."/>
            <person name="Wedrychowicz H."/>
        </authorList>
    </citation>
    <scope>NUCLEOTIDE SEQUENCE [LARGE SCALE GENOMIC DNA]</scope>
    <source>
        <strain evidence="1 2">DSM 21758</strain>
    </source>
</reference>
<dbReference type="GO" id="GO:0042262">
    <property type="term" value="P:DNA protection"/>
    <property type="evidence" value="ECO:0007669"/>
    <property type="project" value="InterPro"/>
</dbReference>
<sequence>MNLLIENDLAQEREGFKIEDLEGATWAFRKLRAIENKQVEIKAIADEEISRINEWKDAELKQYEADRQYFNFLLEEYYRNEKTKDKKFKLSTPYGNVSARKSKTWNYTNEEALTKYLNDNIPELIRVKEEINKTELKKVFKDGINQETGEVLPFVNIEDTETITIKVK</sequence>
<evidence type="ECO:0000313" key="1">
    <source>
        <dbReference type="EMBL" id="SHJ53456.1"/>
    </source>
</evidence>
<dbReference type="Proteomes" id="UP000184310">
    <property type="component" value="Unassembled WGS sequence"/>
</dbReference>
<dbReference type="STRING" id="1121302.SAMN02745163_02086"/>
<gene>
    <name evidence="1" type="ORF">SAMN02745163_02086</name>
</gene>